<proteinExistence type="predicted"/>
<evidence type="ECO:0000313" key="3">
    <source>
        <dbReference type="EMBL" id="CAB4186972.1"/>
    </source>
</evidence>
<evidence type="ECO:0008006" key="5">
    <source>
        <dbReference type="Google" id="ProtNLM"/>
    </source>
</evidence>
<organism evidence="2">
    <name type="scientific">uncultured Caudovirales phage</name>
    <dbReference type="NCBI Taxonomy" id="2100421"/>
    <lineage>
        <taxon>Viruses</taxon>
        <taxon>Duplodnaviria</taxon>
        <taxon>Heunggongvirae</taxon>
        <taxon>Uroviricota</taxon>
        <taxon>Caudoviricetes</taxon>
        <taxon>Peduoviridae</taxon>
        <taxon>Maltschvirus</taxon>
        <taxon>Maltschvirus maltsch</taxon>
    </lineage>
</organism>
<dbReference type="EMBL" id="LR797099">
    <property type="protein sequence ID" value="CAB4186972.1"/>
    <property type="molecule type" value="Genomic_DNA"/>
</dbReference>
<name>A0A6J5P9A4_9CAUD</name>
<evidence type="ECO:0000313" key="4">
    <source>
        <dbReference type="EMBL" id="CAB4221292.1"/>
    </source>
</evidence>
<dbReference type="EMBL" id="LR797502">
    <property type="protein sequence ID" value="CAB4221292.1"/>
    <property type="molecule type" value="Genomic_DNA"/>
</dbReference>
<evidence type="ECO:0000313" key="1">
    <source>
        <dbReference type="EMBL" id="CAB4163962.1"/>
    </source>
</evidence>
<gene>
    <name evidence="3" type="ORF">UFOVP1146_318</name>
    <name evidence="4" type="ORF">UFOVP1638_247</name>
    <name evidence="1" type="ORF">UFOVP812_231</name>
    <name evidence="2" type="ORF">UFOVP818_334</name>
</gene>
<dbReference type="EMBL" id="LR796776">
    <property type="protein sequence ID" value="CAB4165798.1"/>
    <property type="molecule type" value="Genomic_DNA"/>
</dbReference>
<sequence length="403" mass="47612">MNVLILTPDRVGSTLLQRVLTVYMLRNGFDKPVINLHELTNGLEKYHNQTLNQEVLGKPKGTSWGYYQSLGEIQELLESVDHYKTSRLAHYHLINRNDSIADQLKFYDYLNKNFYIISCRRENIFEYALSWGIQGHSKRLNVYNTEEKINTFHDIYKNGITISKSTLIKYINNYKKYIDWADTYFNIQSHWNYDTDVQRIEDYILNLDFMNNTVDNTWEQMFGQEFDTWNTCHRMLPNLTLSDRIGTTKQIKLFAKPLNDEVWYKLKGPDWPQSVTEFLDNKVTLPIVIENEIKELFNETTVNVTDDEFAFLEKNIKLYSNTNSQLQKLVTDGLLVSNIPLKLQSLKEKKLIIKNFNECVEWYNSWVADNNFGNCYTHNELDAIMSIEDHQLNLPIYQQNLLK</sequence>
<accession>A0A6J5P9A4</accession>
<evidence type="ECO:0000313" key="2">
    <source>
        <dbReference type="EMBL" id="CAB4165798.1"/>
    </source>
</evidence>
<protein>
    <recommendedName>
        <fullName evidence="5">Sulfotransferase domain-containing protein</fullName>
    </recommendedName>
</protein>
<dbReference type="EMBL" id="LR796758">
    <property type="protein sequence ID" value="CAB4163962.1"/>
    <property type="molecule type" value="Genomic_DNA"/>
</dbReference>
<reference evidence="2" key="1">
    <citation type="submission" date="2020-04" db="EMBL/GenBank/DDBJ databases">
        <authorList>
            <person name="Chiriac C."/>
            <person name="Salcher M."/>
            <person name="Ghai R."/>
            <person name="Kavagutti S V."/>
        </authorList>
    </citation>
    <scope>NUCLEOTIDE SEQUENCE</scope>
</reference>